<gene>
    <name evidence="3" type="ORF">WCU84_17040</name>
</gene>
<evidence type="ECO:0000313" key="3">
    <source>
        <dbReference type="EMBL" id="MEI7065352.1"/>
    </source>
</evidence>
<evidence type="ECO:0008006" key="5">
    <source>
        <dbReference type="Google" id="ProtNLM"/>
    </source>
</evidence>
<keyword evidence="2" id="KW-0812">Transmembrane</keyword>
<dbReference type="EMBL" id="JBBBOO010000014">
    <property type="protein sequence ID" value="MEI7065352.1"/>
    <property type="molecule type" value="Genomic_DNA"/>
</dbReference>
<evidence type="ECO:0000256" key="1">
    <source>
        <dbReference type="SAM" id="Coils"/>
    </source>
</evidence>
<reference evidence="3 4" key="1">
    <citation type="submission" date="2024-03" db="EMBL/GenBank/DDBJ databases">
        <title>Analysis of soft rot Pectobacteriaceae population diversity in US potato growing regions between 2016 and 2022.</title>
        <authorList>
            <person name="Ma X."/>
            <person name="Zhang X."/>
            <person name="Stodghill P."/>
            <person name="Rioux R."/>
            <person name="Babler B."/>
            <person name="Shrestha S."/>
            <person name="Babler B."/>
            <person name="Rivedal H."/>
            <person name="Frost K."/>
            <person name="Hao J."/>
            <person name="Secor G."/>
            <person name="Swingle B."/>
        </authorList>
    </citation>
    <scope>NUCLEOTIDE SEQUENCE [LARGE SCALE GENOMIC DNA]</scope>
    <source>
        <strain evidence="3 4">SR64</strain>
    </source>
</reference>
<dbReference type="RefSeq" id="WP_226051243.1">
    <property type="nucleotide sequence ID" value="NZ_CP161827.1"/>
</dbReference>
<sequence length="259" mass="30831">MLKSYTSPLPNNTFNWDDFNAYILGNGGIIFSGLMLIGLIMTLSITIKNNNKNNELIEANLRTTTENHKEQLELQKKFYKKEVKKRRKEYALSLIIRYVNALNNKLDNKKYHVWDEESQIYTTKSESEFLEFALSRYNNHIDSDESDDSGKIKKLPFSFHFHMITNEMKVKYFEETLILEQIIKTIDSFNNEQFKLDLINVFLANTSRERTFWLLVYAEHSYKPVKYFFEAHSKQLLIMPEEIMLSQLTYHKKVSTKRY</sequence>
<keyword evidence="1" id="KW-0175">Coiled coil</keyword>
<keyword evidence="4" id="KW-1185">Reference proteome</keyword>
<evidence type="ECO:0000313" key="4">
    <source>
        <dbReference type="Proteomes" id="UP001359469"/>
    </source>
</evidence>
<proteinExistence type="predicted"/>
<dbReference type="Proteomes" id="UP001359469">
    <property type="component" value="Unassembled WGS sequence"/>
</dbReference>
<protein>
    <recommendedName>
        <fullName evidence="5">Phage abortive infection protein</fullName>
    </recommendedName>
</protein>
<keyword evidence="2" id="KW-1133">Transmembrane helix</keyword>
<evidence type="ECO:0000256" key="2">
    <source>
        <dbReference type="SAM" id="Phobius"/>
    </source>
</evidence>
<feature type="transmembrane region" description="Helical" evidence="2">
    <location>
        <begin position="20"/>
        <end position="43"/>
    </location>
</feature>
<organism evidence="3 4">
    <name type="scientific">Dickeya chrysanthemi</name>
    <name type="common">Pectobacterium chrysanthemi</name>
    <name type="synonym">Erwinia chrysanthemi</name>
    <dbReference type="NCBI Taxonomy" id="556"/>
    <lineage>
        <taxon>Bacteria</taxon>
        <taxon>Pseudomonadati</taxon>
        <taxon>Pseudomonadota</taxon>
        <taxon>Gammaproteobacteria</taxon>
        <taxon>Enterobacterales</taxon>
        <taxon>Pectobacteriaceae</taxon>
        <taxon>Dickeya</taxon>
    </lineage>
</organism>
<accession>A0ABU8JPJ4</accession>
<name>A0ABU8JPJ4_DICCH</name>
<keyword evidence="2" id="KW-0472">Membrane</keyword>
<feature type="coiled-coil region" evidence="1">
    <location>
        <begin position="62"/>
        <end position="89"/>
    </location>
</feature>
<comment type="caution">
    <text evidence="3">The sequence shown here is derived from an EMBL/GenBank/DDBJ whole genome shotgun (WGS) entry which is preliminary data.</text>
</comment>